<feature type="transmembrane region" description="Helical" evidence="2">
    <location>
        <begin position="274"/>
        <end position="298"/>
    </location>
</feature>
<feature type="compositionally biased region" description="Pro residues" evidence="1">
    <location>
        <begin position="179"/>
        <end position="191"/>
    </location>
</feature>
<protein>
    <submittedName>
        <fullName evidence="4">Uncharacterized protein</fullName>
    </submittedName>
</protein>
<dbReference type="OrthoDB" id="441389at2759"/>
<evidence type="ECO:0000256" key="2">
    <source>
        <dbReference type="SAM" id="Phobius"/>
    </source>
</evidence>
<gene>
    <name evidence="4" type="ORF">AK812_SmicGene36997</name>
</gene>
<feature type="transmembrane region" description="Helical" evidence="2">
    <location>
        <begin position="385"/>
        <end position="404"/>
    </location>
</feature>
<dbReference type="Proteomes" id="UP000186817">
    <property type="component" value="Unassembled WGS sequence"/>
</dbReference>
<feature type="signal peptide" evidence="3">
    <location>
        <begin position="1"/>
        <end position="15"/>
    </location>
</feature>
<feature type="transmembrane region" description="Helical" evidence="2">
    <location>
        <begin position="318"/>
        <end position="341"/>
    </location>
</feature>
<feature type="region of interest" description="Disordered" evidence="1">
    <location>
        <begin position="168"/>
        <end position="212"/>
    </location>
</feature>
<dbReference type="AlphaFoldDB" id="A0A1Q9CHE5"/>
<evidence type="ECO:0000313" key="4">
    <source>
        <dbReference type="EMBL" id="OLP82353.1"/>
    </source>
</evidence>
<feature type="chain" id="PRO_5012412548" evidence="3">
    <location>
        <begin position="16"/>
        <end position="1251"/>
    </location>
</feature>
<sequence>MRVVLLLSGLCLVSCQEPWPSDSIGERTVERISAGKRAGKFIACTVCEHVVQSALPKTSEVDDLRKILASEEFVEHLGDAKTTCGMKRLATLFKRLKLEVAALPDGTAELRATKSHSEPFYEEINKSELAFHWKSFAVEHACLEVFRQDADSVHSAMLKEFDKLVADTPTEEQMSAEPSAPPAPLPTPPLGSPDQLKPQRRQGSLPVSGAVTRKGSLNSFDLPGSAPYGDVVLCKPGMYKTLAASFFASLFMVAGLMAWSVAEAGIPGVPRTDWFVACFRCFGWFCIYFLPVHIIGISNIRGFAVFGHAPGNTHCGFILIYGVGHVVVIVLSEIIGALFAPQLDPAVKSYAAGMGRFVCMLHCSGLFFWFILWDSKGHPEIQTGPATFGFILVGFFLGTTAYSLAKRVVGAWLGIFMPILLSIYELVAYVHSNQGITVSLGVALAHAMAEGARLTLIVVDIAHESTTEFDFILPISCGMLWNIIARVGGIDRMLAILTCGRRTPTQCSLLLQEVKYCMGYTRFFAVGAIALTRLLNWHPILPPGKDGIGLALGSLFVAEVIEDILSWVLARLGWRVHPEAPNVSDEEITSLVTRQLQAFGTTSVKSFSAVLPDPSDTGPQITDAESMRLQSWKLREALDFAYREQPFEEFGNVMFVGAELPFWGHFAVVAIAQYHTVLFLVLLSNGLSYVLGICEDAGYMGLNRGILWWPIAAGQKRLTMRIGAPKFDRRGARTDAHSSSDGLWADQVLQGLQSTPASPRTVIRRKLWNAFLRLRQLKSYPDRGDLIPTSPATEISLQSLAANSLKRFPQAILGDAGEVLLPVISVAMISAAATGPAEPAGGTATTAKACATRYGGHRQNPGPEGQCPGFSASEREFQNFVGFDFLIRRAKMYQKNVVESLEYKCLASLDSFRSHDIYEAFPPVNKLMWYLKRVPAQIARGANGWPALAALMAEEGDEGPLGLEWFWLRRHAEPVDAASAEGLAVWREKRQASSYGQLVHFSVVDVSFFEVRLPSGEHSPSEDGSLKGDPEIEAREFAVLWQLGAKTLRVVRRPRAEPPDDPPMPLQVPSIELCLGQVWLRGASGALKSSGAGIGNLALAAASMRRAPFAEGASALNLQSKVELGRASCKTALQKALLTGTLDQVLAKLVPARLPDAIPHTLKGVPGATGALDTTSLMHSLNKMLEAGRELCGEVLCQAVADAPELVSLLLTGFEHADLREQRRRIPRWCSLRRLGQAYIGHSRHEEDRSR</sequence>
<keyword evidence="3" id="KW-0732">Signal</keyword>
<feature type="transmembrane region" description="Helical" evidence="2">
    <location>
        <begin position="242"/>
        <end position="262"/>
    </location>
</feature>
<accession>A0A1Q9CHE5</accession>
<reference evidence="4 5" key="1">
    <citation type="submission" date="2016-02" db="EMBL/GenBank/DDBJ databases">
        <title>Genome analysis of coral dinoflagellate symbionts highlights evolutionary adaptations to a symbiotic lifestyle.</title>
        <authorList>
            <person name="Aranda M."/>
            <person name="Li Y."/>
            <person name="Liew Y.J."/>
            <person name="Baumgarten S."/>
            <person name="Simakov O."/>
            <person name="Wilson M."/>
            <person name="Piel J."/>
            <person name="Ashoor H."/>
            <person name="Bougouffa S."/>
            <person name="Bajic V.B."/>
            <person name="Ryu T."/>
            <person name="Ravasi T."/>
            <person name="Bayer T."/>
            <person name="Micklem G."/>
            <person name="Kim H."/>
            <person name="Bhak J."/>
            <person name="Lajeunesse T.C."/>
            <person name="Voolstra C.R."/>
        </authorList>
    </citation>
    <scope>NUCLEOTIDE SEQUENCE [LARGE SCALE GENOMIC DNA]</scope>
    <source>
        <strain evidence="4 5">CCMP2467</strain>
    </source>
</reference>
<evidence type="ECO:0000313" key="5">
    <source>
        <dbReference type="Proteomes" id="UP000186817"/>
    </source>
</evidence>
<keyword evidence="2" id="KW-0812">Transmembrane</keyword>
<comment type="caution">
    <text evidence="4">The sequence shown here is derived from an EMBL/GenBank/DDBJ whole genome shotgun (WGS) entry which is preliminary data.</text>
</comment>
<evidence type="ECO:0000256" key="1">
    <source>
        <dbReference type="SAM" id="MobiDB-lite"/>
    </source>
</evidence>
<feature type="transmembrane region" description="Helical" evidence="2">
    <location>
        <begin position="353"/>
        <end position="373"/>
    </location>
</feature>
<keyword evidence="2" id="KW-1133">Transmembrane helix</keyword>
<keyword evidence="5" id="KW-1185">Reference proteome</keyword>
<proteinExistence type="predicted"/>
<organism evidence="4 5">
    <name type="scientific">Symbiodinium microadriaticum</name>
    <name type="common">Dinoflagellate</name>
    <name type="synonym">Zooxanthella microadriatica</name>
    <dbReference type="NCBI Taxonomy" id="2951"/>
    <lineage>
        <taxon>Eukaryota</taxon>
        <taxon>Sar</taxon>
        <taxon>Alveolata</taxon>
        <taxon>Dinophyceae</taxon>
        <taxon>Suessiales</taxon>
        <taxon>Symbiodiniaceae</taxon>
        <taxon>Symbiodinium</taxon>
    </lineage>
</organism>
<dbReference type="EMBL" id="LSRX01001201">
    <property type="protein sequence ID" value="OLP82353.1"/>
    <property type="molecule type" value="Genomic_DNA"/>
</dbReference>
<name>A0A1Q9CHE5_SYMMI</name>
<feature type="transmembrane region" description="Helical" evidence="2">
    <location>
        <begin position="411"/>
        <end position="430"/>
    </location>
</feature>
<evidence type="ECO:0000256" key="3">
    <source>
        <dbReference type="SAM" id="SignalP"/>
    </source>
</evidence>
<keyword evidence="2" id="KW-0472">Membrane</keyword>